<dbReference type="PANTHER" id="PTHR41786">
    <property type="entry name" value="MOTILITY ACCESSORY FACTOR MAF"/>
    <property type="match status" value="1"/>
</dbReference>
<gene>
    <name evidence="4" type="ORF">C7959_10250</name>
</gene>
<keyword evidence="5" id="KW-1185">Reference proteome</keyword>
<feature type="domain" description="Glycosyltransferase Maf N-terminal" evidence="3">
    <location>
        <begin position="49"/>
        <end position="128"/>
    </location>
</feature>
<proteinExistence type="predicted"/>
<feature type="coiled-coil region" evidence="1">
    <location>
        <begin position="493"/>
        <end position="544"/>
    </location>
</feature>
<sequence length="614" mass="70364">MLRRNINALKKRYPDLLKKLEKMDTEGLIYDLVEAKNNSKTIKIRSENRSVFIHSKYNPQREASKFIDNIEVEEFNSIILLGSGLGYHVLELFNKIRNTEKKLFIVEKNLSLFKEALKCNNFSQLLNSPKCHFFIGESLEDGGTKLYEFIINNLDNQNFEDISAIKWNALTACDKGYYKLAIKQIHQVFTQLKSNKIMLLHAGKVWNQNLLTNFKEIIRTPGISHIRDLFKDKAIIIVAAGPSLNKNIDDLKAAKGKSLIICVDIVMNTLLAEGIIPDIVIIADQSEFHIKYFKEVDQSKLKNTILAFNPRVQPQVVQEWKGPKLLTPSVSENFIIKWIERYTGQKGRVFEGGSVSHAAFGLAYFLGGDPIVFVGQDLAFSDQKSTHATGSELEEDFKTHMKHSQRDFMQVEDINGDLVWTRDDYYSFLQWFNKNIRVLKESGYRGKIIDATEGGAYIQGTEVVTLKEAVDRYGLDINKSKEQLLEKIKGYQVRRENELILALKNSINNLEKIKKQAQSGIELVDQLLEDTNNTEEKIEKLKSINQKIGTFAADMVFFEAEFYDMMSSGLDNNFIQNLFTKNHSSEDLNRLIEYYNRLISGSQKAFKGLKDVID</sequence>
<dbReference type="InterPro" id="IPR002826">
    <property type="entry name" value="MptE-like"/>
</dbReference>
<evidence type="ECO:0000259" key="2">
    <source>
        <dbReference type="Pfam" id="PF01973"/>
    </source>
</evidence>
<comment type="caution">
    <text evidence="4">The sequence shown here is derived from an EMBL/GenBank/DDBJ whole genome shotgun (WGS) entry which is preliminary data.</text>
</comment>
<dbReference type="Pfam" id="PF01973">
    <property type="entry name" value="MptE-like"/>
    <property type="match status" value="1"/>
</dbReference>
<dbReference type="EMBL" id="SOEG01000002">
    <property type="protein sequence ID" value="TDX58912.1"/>
    <property type="molecule type" value="Genomic_DNA"/>
</dbReference>
<accession>A0A4R8HFW5</accession>
<protein>
    <recommendedName>
        <fullName evidence="6">DUF115 domain-containing protein</fullName>
    </recommendedName>
</protein>
<organism evidence="4 5">
    <name type="scientific">Orenia marismortui</name>
    <dbReference type="NCBI Taxonomy" id="46469"/>
    <lineage>
        <taxon>Bacteria</taxon>
        <taxon>Bacillati</taxon>
        <taxon>Bacillota</taxon>
        <taxon>Clostridia</taxon>
        <taxon>Halanaerobiales</taxon>
        <taxon>Halobacteroidaceae</taxon>
        <taxon>Orenia</taxon>
    </lineage>
</organism>
<dbReference type="RefSeq" id="WP_134114472.1">
    <property type="nucleotide sequence ID" value="NZ_SOEG01000002.1"/>
</dbReference>
<dbReference type="InterPro" id="IPR045376">
    <property type="entry name" value="Maf_N"/>
</dbReference>
<name>A0A4R8HFW5_9FIRM</name>
<dbReference type="AlphaFoldDB" id="A0A4R8HFW5"/>
<evidence type="ECO:0008006" key="6">
    <source>
        <dbReference type="Google" id="ProtNLM"/>
    </source>
</evidence>
<evidence type="ECO:0000313" key="4">
    <source>
        <dbReference type="EMBL" id="TDX58912.1"/>
    </source>
</evidence>
<evidence type="ECO:0000256" key="1">
    <source>
        <dbReference type="SAM" id="Coils"/>
    </source>
</evidence>
<dbReference type="PANTHER" id="PTHR41786:SF1">
    <property type="entry name" value="6-HYDROXYMETHYLPTERIN DIPHOSPHOKINASE MPTE-LIKE DOMAIN-CONTAINING PROTEIN"/>
    <property type="match status" value="1"/>
</dbReference>
<keyword evidence="1" id="KW-0175">Coiled coil</keyword>
<evidence type="ECO:0000259" key="3">
    <source>
        <dbReference type="Pfam" id="PF20157"/>
    </source>
</evidence>
<feature type="domain" description="6-hydroxymethylpterin diphosphokinase MptE-like" evidence="2">
    <location>
        <begin position="209"/>
        <end position="382"/>
    </location>
</feature>
<reference evidence="4 5" key="1">
    <citation type="submission" date="2019-03" db="EMBL/GenBank/DDBJ databases">
        <title>Subsurface microbial communities from deep shales in Ohio and West Virginia, USA.</title>
        <authorList>
            <person name="Wrighton K."/>
        </authorList>
    </citation>
    <scope>NUCLEOTIDE SEQUENCE [LARGE SCALE GENOMIC DNA]</scope>
    <source>
        <strain evidence="4 5">MSL 6dP</strain>
    </source>
</reference>
<dbReference type="Pfam" id="PF20157">
    <property type="entry name" value="Maf_flag10_N"/>
    <property type="match status" value="1"/>
</dbReference>
<evidence type="ECO:0000313" key="5">
    <source>
        <dbReference type="Proteomes" id="UP000295832"/>
    </source>
</evidence>
<dbReference type="Proteomes" id="UP000295832">
    <property type="component" value="Unassembled WGS sequence"/>
</dbReference>